<accession>A0A383U455</accession>
<gene>
    <name evidence="1" type="ORF">SAMEA104719789_01773</name>
</gene>
<dbReference type="Proteomes" id="UP000262142">
    <property type="component" value="Unassembled WGS sequence"/>
</dbReference>
<evidence type="ECO:0000313" key="2">
    <source>
        <dbReference type="Proteomes" id="UP000262142"/>
    </source>
</evidence>
<organism evidence="1 2">
    <name type="scientific">Candidatus Ornithobacterium hominis</name>
    <dbReference type="NCBI Taxonomy" id="2497989"/>
    <lineage>
        <taxon>Bacteria</taxon>
        <taxon>Pseudomonadati</taxon>
        <taxon>Bacteroidota</taxon>
        <taxon>Flavobacteriia</taxon>
        <taxon>Flavobacteriales</taxon>
        <taxon>Weeksellaceae</taxon>
        <taxon>Ornithobacterium</taxon>
    </lineage>
</organism>
<dbReference type="RefSeq" id="WP_119059907.1">
    <property type="nucleotide sequence ID" value="NZ_UNSC01000012.1"/>
</dbReference>
<proteinExistence type="predicted"/>
<reference evidence="1 2" key="1">
    <citation type="submission" date="2018-09" db="EMBL/GenBank/DDBJ databases">
        <authorList>
            <consortium name="Pathogen Informatics"/>
        </authorList>
    </citation>
    <scope>NUCLEOTIDE SEQUENCE [LARGE SCALE GENOMIC DNA]</scope>
    <source>
        <strain evidence="1 2">OH-22767</strain>
    </source>
</reference>
<sequence>MINLKEIKETFYRDHILFEYENESGFFIARVDFSKDHVEVRRTDNDNEVIEISEEERREWLERRDVILEKFLSLKNLYEEIRYREHQIGNLIESFKSSLDSENRLNERFIQVANKVQIDCEDLLTELFRIPLGVLFEYENKKKTQKQ</sequence>
<name>A0A383U455_9FLAO</name>
<dbReference type="AlphaFoldDB" id="A0A383U455"/>
<dbReference type="EMBL" id="UNSC01000012">
    <property type="protein sequence ID" value="SZD74347.1"/>
    <property type="molecule type" value="Genomic_DNA"/>
</dbReference>
<protein>
    <submittedName>
        <fullName evidence="1">Uncharacterized protein</fullName>
    </submittedName>
</protein>
<evidence type="ECO:0000313" key="1">
    <source>
        <dbReference type="EMBL" id="SZD74347.1"/>
    </source>
</evidence>
<keyword evidence="2" id="KW-1185">Reference proteome</keyword>